<evidence type="ECO:0000256" key="6">
    <source>
        <dbReference type="ARBA" id="ARBA00023004"/>
    </source>
</evidence>
<name>A0A246RHM7_9ACTN</name>
<evidence type="ECO:0000313" key="12">
    <source>
        <dbReference type="Proteomes" id="UP000197174"/>
    </source>
</evidence>
<evidence type="ECO:0000256" key="8">
    <source>
        <dbReference type="ARBA" id="ARBA00023194"/>
    </source>
</evidence>
<keyword evidence="6 10" id="KW-0408">Iron</keyword>
<comment type="pathway">
    <text evidence="9">Antibiotic biosynthesis; mycinamicin biosynthesis.</text>
</comment>
<keyword evidence="2 10" id="KW-0349">Heme</keyword>
<accession>A0A246RHM7</accession>
<dbReference type="GO" id="GO:0017000">
    <property type="term" value="P:antibiotic biosynthetic process"/>
    <property type="evidence" value="ECO:0007669"/>
    <property type="project" value="UniProtKB-KW"/>
</dbReference>
<dbReference type="Proteomes" id="UP000197174">
    <property type="component" value="Unassembled WGS sequence"/>
</dbReference>
<evidence type="ECO:0000313" key="11">
    <source>
        <dbReference type="EMBL" id="OWV03445.1"/>
    </source>
</evidence>
<keyword evidence="12" id="KW-1185">Reference proteome</keyword>
<dbReference type="InterPro" id="IPR017972">
    <property type="entry name" value="Cyt_P450_CS"/>
</dbReference>
<dbReference type="RefSeq" id="WP_088645937.1">
    <property type="nucleotide sequence ID" value="NZ_CBDRBW010000021.1"/>
</dbReference>
<reference evidence="11 12" key="1">
    <citation type="submission" date="2017-03" db="EMBL/GenBank/DDBJ databases">
        <title>Whole genome sequence of Micromonospora wenchangensis, isolated from mangrove soil.</title>
        <authorList>
            <person name="Yang H."/>
        </authorList>
    </citation>
    <scope>NUCLEOTIDE SEQUENCE [LARGE SCALE GENOMIC DNA]</scope>
    <source>
        <strain evidence="11 12">CCTCC AA 2012002</strain>
    </source>
</reference>
<dbReference type="InterPro" id="IPR036396">
    <property type="entry name" value="Cyt_P450_sf"/>
</dbReference>
<evidence type="ECO:0000256" key="9">
    <source>
        <dbReference type="ARBA" id="ARBA00060683"/>
    </source>
</evidence>
<evidence type="ECO:0000256" key="3">
    <source>
        <dbReference type="ARBA" id="ARBA00022723"/>
    </source>
</evidence>
<evidence type="ECO:0000256" key="4">
    <source>
        <dbReference type="ARBA" id="ARBA00022857"/>
    </source>
</evidence>
<evidence type="ECO:0000256" key="2">
    <source>
        <dbReference type="ARBA" id="ARBA00022617"/>
    </source>
</evidence>
<evidence type="ECO:0008006" key="13">
    <source>
        <dbReference type="Google" id="ProtNLM"/>
    </source>
</evidence>
<dbReference type="OrthoDB" id="4156795at2"/>
<dbReference type="EMBL" id="MZMV01000043">
    <property type="protein sequence ID" value="OWV03445.1"/>
    <property type="molecule type" value="Genomic_DNA"/>
</dbReference>
<keyword evidence="8" id="KW-0045">Antibiotic biosynthesis</keyword>
<evidence type="ECO:0000256" key="10">
    <source>
        <dbReference type="RuleBase" id="RU000461"/>
    </source>
</evidence>
<dbReference type="Gene3D" id="1.10.630.10">
    <property type="entry name" value="Cytochrome P450"/>
    <property type="match status" value="1"/>
</dbReference>
<evidence type="ECO:0000256" key="7">
    <source>
        <dbReference type="ARBA" id="ARBA00023033"/>
    </source>
</evidence>
<dbReference type="SUPFAM" id="SSF48264">
    <property type="entry name" value="Cytochrome P450"/>
    <property type="match status" value="1"/>
</dbReference>
<dbReference type="GO" id="GO:0004497">
    <property type="term" value="F:monooxygenase activity"/>
    <property type="evidence" value="ECO:0007669"/>
    <property type="project" value="UniProtKB-KW"/>
</dbReference>
<dbReference type="FunFam" id="1.10.630.10:FF:000018">
    <property type="entry name" value="Cytochrome P450 monooxygenase"/>
    <property type="match status" value="1"/>
</dbReference>
<dbReference type="GO" id="GO:0020037">
    <property type="term" value="F:heme binding"/>
    <property type="evidence" value="ECO:0007669"/>
    <property type="project" value="InterPro"/>
</dbReference>
<dbReference type="GO" id="GO:0005506">
    <property type="term" value="F:iron ion binding"/>
    <property type="evidence" value="ECO:0007669"/>
    <property type="project" value="InterPro"/>
</dbReference>
<keyword evidence="7 10" id="KW-0503">Monooxygenase</keyword>
<dbReference type="PRINTS" id="PR00359">
    <property type="entry name" value="BP450"/>
</dbReference>
<keyword evidence="3 10" id="KW-0479">Metal-binding</keyword>
<evidence type="ECO:0000256" key="1">
    <source>
        <dbReference type="ARBA" id="ARBA00010617"/>
    </source>
</evidence>
<dbReference type="PANTHER" id="PTHR46696:SF3">
    <property type="entry name" value="PULCHERRIMINIC ACID SYNTHASE"/>
    <property type="match status" value="1"/>
</dbReference>
<organism evidence="11 12">
    <name type="scientific">Micromonospora wenchangensis</name>
    <dbReference type="NCBI Taxonomy" id="1185415"/>
    <lineage>
        <taxon>Bacteria</taxon>
        <taxon>Bacillati</taxon>
        <taxon>Actinomycetota</taxon>
        <taxon>Actinomycetes</taxon>
        <taxon>Micromonosporales</taxon>
        <taxon>Micromonosporaceae</taxon>
        <taxon>Micromonospora</taxon>
    </lineage>
</organism>
<protein>
    <recommendedName>
        <fullName evidence="13">Cytochrome P450</fullName>
    </recommendedName>
</protein>
<dbReference type="GO" id="GO:0016705">
    <property type="term" value="F:oxidoreductase activity, acting on paired donors, with incorporation or reduction of molecular oxygen"/>
    <property type="evidence" value="ECO:0007669"/>
    <property type="project" value="InterPro"/>
</dbReference>
<proteinExistence type="inferred from homology"/>
<keyword evidence="5 10" id="KW-0560">Oxidoreductase</keyword>
<gene>
    <name evidence="11" type="ORF">B5D80_22660</name>
</gene>
<keyword evidence="4" id="KW-0521">NADP</keyword>
<dbReference type="PROSITE" id="PS00086">
    <property type="entry name" value="CYTOCHROME_P450"/>
    <property type="match status" value="1"/>
</dbReference>
<dbReference type="InterPro" id="IPR002397">
    <property type="entry name" value="Cyt_P450_B"/>
</dbReference>
<dbReference type="PANTHER" id="PTHR46696">
    <property type="entry name" value="P450, PUTATIVE (EUROFUNG)-RELATED"/>
    <property type="match status" value="1"/>
</dbReference>
<evidence type="ECO:0000256" key="5">
    <source>
        <dbReference type="ARBA" id="ARBA00023002"/>
    </source>
</evidence>
<dbReference type="AlphaFoldDB" id="A0A246RHM7"/>
<dbReference type="InterPro" id="IPR001128">
    <property type="entry name" value="Cyt_P450"/>
</dbReference>
<comment type="caution">
    <text evidence="11">The sequence shown here is derived from an EMBL/GenBank/DDBJ whole genome shotgun (WGS) entry which is preliminary data.</text>
</comment>
<comment type="similarity">
    <text evidence="1 10">Belongs to the cytochrome P450 family.</text>
</comment>
<dbReference type="Pfam" id="PF00067">
    <property type="entry name" value="p450"/>
    <property type="match status" value="2"/>
</dbReference>
<sequence length="404" mass="45066">MDAMVNAAPPDLLSPEFARDPYPIYRTMRNDFPIHHDPRLGWIISRAADVREALTHEDYSTATYAAVRELVGRSILEMDGAEHGRHRRLVSPSFRGRPLASYGEVITEAADELLDELATRADPDLVRDYCALLPIRVIMGIMDLPRQDYTMFQVWYRAAADYVGNYTQDPDVAEAGLRAKRELDKYLQEVIDQRRAAPGVDLISSMCTATINDATLTDREILDFCSLLLAAGGETTERGLASTFRNLLDHPDQLDDVRADPDLSLRAFAESLRLNPPTHILLRRLLVTREISGVDVPAGATMFCLIGAANRDEDEFVDSERFDLHRTEIDVNTAFNAGSSHLSFGAGRHFCVGAMLARAEAAIGIPAVLRRFPVLRYRDGFVPVEEGMLTRAPRSLRVTLDPAR</sequence>